<dbReference type="InterPro" id="IPR014729">
    <property type="entry name" value="Rossmann-like_a/b/a_fold"/>
</dbReference>
<dbReference type="SUPFAM" id="SSF52402">
    <property type="entry name" value="Adenine nucleotide alpha hydrolases-like"/>
    <property type="match status" value="1"/>
</dbReference>
<dbReference type="EC" id="6.3.4.19" evidence="6"/>
<name>A0ABQ6P9V5_9SPHN</name>
<dbReference type="Gene3D" id="3.40.50.620">
    <property type="entry name" value="HUPs"/>
    <property type="match status" value="1"/>
</dbReference>
<organism evidence="8 9">
    <name type="scientific">Novosphingobium pituita</name>
    <dbReference type="NCBI Taxonomy" id="3056842"/>
    <lineage>
        <taxon>Bacteria</taxon>
        <taxon>Pseudomonadati</taxon>
        <taxon>Pseudomonadota</taxon>
        <taxon>Alphaproteobacteria</taxon>
        <taxon>Sphingomonadales</taxon>
        <taxon>Sphingomonadaceae</taxon>
        <taxon>Novosphingobium</taxon>
    </lineage>
</organism>
<dbReference type="Proteomes" id="UP001187221">
    <property type="component" value="Unassembled WGS sequence"/>
</dbReference>
<evidence type="ECO:0000256" key="2">
    <source>
        <dbReference type="ARBA" id="ARBA00022694"/>
    </source>
</evidence>
<comment type="domain">
    <text evidence="6">The N-terminal region contains the highly conserved SGGXDS motif, predicted to be a P-loop motif involved in ATP binding.</text>
</comment>
<evidence type="ECO:0000256" key="1">
    <source>
        <dbReference type="ARBA" id="ARBA00022598"/>
    </source>
</evidence>
<evidence type="ECO:0000313" key="9">
    <source>
        <dbReference type="Proteomes" id="UP001187221"/>
    </source>
</evidence>
<comment type="function">
    <text evidence="6">Ligates lysine onto the cytidine present at position 34 of the AUA codon-specific tRNA(Ile) that contains the anticodon CAU, in an ATP-dependent manner. Cytidine is converted to lysidine, thus changing the amino acid specificity of the tRNA from methionine to isoleucine.</text>
</comment>
<dbReference type="InterPro" id="IPR012094">
    <property type="entry name" value="tRNA_Ile_lys_synt"/>
</dbReference>
<evidence type="ECO:0000256" key="3">
    <source>
        <dbReference type="ARBA" id="ARBA00022741"/>
    </source>
</evidence>
<proteinExistence type="inferred from homology"/>
<sequence length="329" mass="34522">MLARFADVFARDWSALNQPDTGPVALAVSGGPDSCALLALGALALPGRVIAATVDHGLRPESADEARQVATLCAARGVPHATVRLQMAAGSGVQARARAARYAALADWARAHGAGVLATAHHADDQAETMIMRLNRGAGVRGLAGMRPLGQVPGDPTLPLARPLLGWRRADLAAVAQAAGMVVVHDPSNRDSRFERVRVRQGLAEAVDWLDPEGLAASAAHLADADAALEWMAQGAMARQWQPGTDGESGLLTVPPGLPRALGLRLLERVLEALGADWAAPRGTEMARWFHTLDAGGIATLAGVRGQGQARSGDQARTWRFRKAPAHRT</sequence>
<reference evidence="8 9" key="1">
    <citation type="submission" date="2023-06" db="EMBL/GenBank/DDBJ databases">
        <title>Draft genome sequence of Novosphingobium sp. strain IK01.</title>
        <authorList>
            <person name="Hatamoto M."/>
            <person name="Ikarashi T."/>
            <person name="Yamaguchi T."/>
        </authorList>
    </citation>
    <scope>NUCLEOTIDE SEQUENCE [LARGE SCALE GENOMIC DNA]</scope>
    <source>
        <strain evidence="8 9">IK01</strain>
    </source>
</reference>
<dbReference type="InterPro" id="IPR011063">
    <property type="entry name" value="TilS/TtcA_N"/>
</dbReference>
<dbReference type="HAMAP" id="MF_01161">
    <property type="entry name" value="tRNA_Ile_lys_synt"/>
    <property type="match status" value="1"/>
</dbReference>
<comment type="catalytic activity">
    <reaction evidence="5 6">
        <text>cytidine(34) in tRNA(Ile2) + L-lysine + ATP = lysidine(34) in tRNA(Ile2) + AMP + diphosphate + H(+)</text>
        <dbReference type="Rhea" id="RHEA:43744"/>
        <dbReference type="Rhea" id="RHEA-COMP:10625"/>
        <dbReference type="Rhea" id="RHEA-COMP:10670"/>
        <dbReference type="ChEBI" id="CHEBI:15378"/>
        <dbReference type="ChEBI" id="CHEBI:30616"/>
        <dbReference type="ChEBI" id="CHEBI:32551"/>
        <dbReference type="ChEBI" id="CHEBI:33019"/>
        <dbReference type="ChEBI" id="CHEBI:82748"/>
        <dbReference type="ChEBI" id="CHEBI:83665"/>
        <dbReference type="ChEBI" id="CHEBI:456215"/>
        <dbReference type="EC" id="6.3.4.19"/>
    </reaction>
</comment>
<keyword evidence="3 6" id="KW-0547">Nucleotide-binding</keyword>
<comment type="caution">
    <text evidence="8">The sequence shown here is derived from an EMBL/GenBank/DDBJ whole genome shotgun (WGS) entry which is preliminary data.</text>
</comment>
<gene>
    <name evidence="6" type="primary">tilS</name>
    <name evidence="8" type="ORF">NUTIK01_21460</name>
</gene>
<feature type="domain" description="tRNA(Ile)-lysidine/2-thiocytidine synthase N-terminal" evidence="7">
    <location>
        <begin position="24"/>
        <end position="201"/>
    </location>
</feature>
<dbReference type="Pfam" id="PF01171">
    <property type="entry name" value="ATP_bind_3"/>
    <property type="match status" value="1"/>
</dbReference>
<comment type="subcellular location">
    <subcellularLocation>
        <location evidence="6">Cytoplasm</location>
    </subcellularLocation>
</comment>
<feature type="binding site" evidence="6">
    <location>
        <begin position="29"/>
        <end position="34"/>
    </location>
    <ligand>
        <name>ATP</name>
        <dbReference type="ChEBI" id="CHEBI:30616"/>
    </ligand>
</feature>
<keyword evidence="4 6" id="KW-0067">ATP-binding</keyword>
<keyword evidence="9" id="KW-1185">Reference proteome</keyword>
<evidence type="ECO:0000313" key="8">
    <source>
        <dbReference type="EMBL" id="GMM61369.1"/>
    </source>
</evidence>
<accession>A0ABQ6P9V5</accession>
<dbReference type="RefSeq" id="WP_317975057.1">
    <property type="nucleotide sequence ID" value="NZ_BTFW01000001.1"/>
</dbReference>
<protein>
    <recommendedName>
        <fullName evidence="6">tRNA(Ile)-lysidine synthase</fullName>
        <ecNumber evidence="6">6.3.4.19</ecNumber>
    </recommendedName>
    <alternativeName>
        <fullName evidence="6">tRNA(Ile)-2-lysyl-cytidine synthase</fullName>
    </alternativeName>
    <alternativeName>
        <fullName evidence="6">tRNA(Ile)-lysidine synthetase</fullName>
    </alternativeName>
</protein>
<dbReference type="PANTHER" id="PTHR43033">
    <property type="entry name" value="TRNA(ILE)-LYSIDINE SYNTHASE-RELATED"/>
    <property type="match status" value="1"/>
</dbReference>
<keyword evidence="1 6" id="KW-0436">Ligase</keyword>
<dbReference type="EMBL" id="BTFW01000001">
    <property type="protein sequence ID" value="GMM61369.1"/>
    <property type="molecule type" value="Genomic_DNA"/>
</dbReference>
<comment type="similarity">
    <text evidence="6">Belongs to the tRNA(Ile)-lysidine synthase family.</text>
</comment>
<dbReference type="PANTHER" id="PTHR43033:SF1">
    <property type="entry name" value="TRNA(ILE)-LYSIDINE SYNTHASE-RELATED"/>
    <property type="match status" value="1"/>
</dbReference>
<dbReference type="InterPro" id="IPR012795">
    <property type="entry name" value="tRNA_Ile_lys_synt_N"/>
</dbReference>
<evidence type="ECO:0000256" key="5">
    <source>
        <dbReference type="ARBA" id="ARBA00048539"/>
    </source>
</evidence>
<evidence type="ECO:0000256" key="4">
    <source>
        <dbReference type="ARBA" id="ARBA00022840"/>
    </source>
</evidence>
<dbReference type="CDD" id="cd01992">
    <property type="entry name" value="TilS_N"/>
    <property type="match status" value="1"/>
</dbReference>
<evidence type="ECO:0000259" key="7">
    <source>
        <dbReference type="Pfam" id="PF01171"/>
    </source>
</evidence>
<keyword evidence="2 6" id="KW-0819">tRNA processing</keyword>
<dbReference type="NCBIfam" id="TIGR02432">
    <property type="entry name" value="lysidine_TilS_N"/>
    <property type="match status" value="1"/>
</dbReference>
<keyword evidence="6" id="KW-0963">Cytoplasm</keyword>
<evidence type="ECO:0000256" key="6">
    <source>
        <dbReference type="HAMAP-Rule" id="MF_01161"/>
    </source>
</evidence>